<accession>A0ABW3FZN0</accession>
<feature type="region of interest" description="Disordered" evidence="1">
    <location>
        <begin position="1"/>
        <end position="32"/>
    </location>
</feature>
<proteinExistence type="predicted"/>
<protein>
    <submittedName>
        <fullName evidence="2">Uncharacterized protein</fullName>
    </submittedName>
</protein>
<evidence type="ECO:0000256" key="1">
    <source>
        <dbReference type="SAM" id="MobiDB-lite"/>
    </source>
</evidence>
<dbReference type="EMBL" id="JBHTIW010000020">
    <property type="protein sequence ID" value="MFD0922340.1"/>
    <property type="molecule type" value="Genomic_DNA"/>
</dbReference>
<comment type="caution">
    <text evidence="2">The sequence shown here is derived from an EMBL/GenBank/DDBJ whole genome shotgun (WGS) entry which is preliminary data.</text>
</comment>
<dbReference type="Proteomes" id="UP001597018">
    <property type="component" value="Unassembled WGS sequence"/>
</dbReference>
<dbReference type="RefSeq" id="WP_263251680.1">
    <property type="nucleotide sequence ID" value="NZ_BAABLT010000045.1"/>
</dbReference>
<name>A0ABW3FZN0_9PSEU</name>
<evidence type="ECO:0000313" key="3">
    <source>
        <dbReference type="Proteomes" id="UP001597018"/>
    </source>
</evidence>
<gene>
    <name evidence="2" type="ORF">ACFQ16_21560</name>
</gene>
<feature type="compositionally biased region" description="Basic and acidic residues" evidence="1">
    <location>
        <begin position="10"/>
        <end position="22"/>
    </location>
</feature>
<organism evidence="2 3">
    <name type="scientific">Saccharopolyspora rosea</name>
    <dbReference type="NCBI Taxonomy" id="524884"/>
    <lineage>
        <taxon>Bacteria</taxon>
        <taxon>Bacillati</taxon>
        <taxon>Actinomycetota</taxon>
        <taxon>Actinomycetes</taxon>
        <taxon>Pseudonocardiales</taxon>
        <taxon>Pseudonocardiaceae</taxon>
        <taxon>Saccharopolyspora</taxon>
    </lineage>
</organism>
<evidence type="ECO:0000313" key="2">
    <source>
        <dbReference type="EMBL" id="MFD0922340.1"/>
    </source>
</evidence>
<sequence length="137" mass="14525">MTTAGTGAVDHADDRSSTRDAAEGPASQVRRRFPDRFAIVDDRIGLDSGGDGSTDQGHAFDRFPEEPGFFGSDADAPAESVRQGPGLARLFLGPGGFGAVRVVFGCFGSLLFWREGWVVGCQRRIGGLGVPHRSWSA</sequence>
<reference evidence="3" key="1">
    <citation type="journal article" date="2019" name="Int. J. Syst. Evol. Microbiol.">
        <title>The Global Catalogue of Microorganisms (GCM) 10K type strain sequencing project: providing services to taxonomists for standard genome sequencing and annotation.</title>
        <authorList>
            <consortium name="The Broad Institute Genomics Platform"/>
            <consortium name="The Broad Institute Genome Sequencing Center for Infectious Disease"/>
            <person name="Wu L."/>
            <person name="Ma J."/>
        </authorList>
    </citation>
    <scope>NUCLEOTIDE SEQUENCE [LARGE SCALE GENOMIC DNA]</scope>
    <source>
        <strain evidence="3">CCUG 56401</strain>
    </source>
</reference>
<feature type="region of interest" description="Disordered" evidence="1">
    <location>
        <begin position="44"/>
        <end position="80"/>
    </location>
</feature>
<keyword evidence="3" id="KW-1185">Reference proteome</keyword>